<feature type="transmembrane region" description="Helical" evidence="7">
    <location>
        <begin position="213"/>
        <end position="234"/>
    </location>
</feature>
<evidence type="ECO:0000256" key="5">
    <source>
        <dbReference type="ARBA" id="ARBA00023136"/>
    </source>
</evidence>
<sequence>MQATAYICLVIATLCWGGNSVAGKLALGHISPMMLTFLRWFLAVAMIAVISVPQLRKDWPVVRKNLPLLLFYGVIGYTLFNAMLYSAVQYTTAINVAIEQAGIPMLIFLLNFMFFRTGISLAQCLGFGMTLIGIALTAAHGDLATLLQLSLNRGDGLMLIAIAAYSVYTIFLRWKPPLDWRTLMAVPALGAMLTSLPLLLWEAGRGAAQWPDQAGWVITLYTAIFPSLVAQILYIKGVVAIGANRAGLFINLVPVFGTLLSVALIGEQLQSFHVIALVLTLGGIAIAEKGRPKASAPTVPATPVDKAFPGQERL</sequence>
<keyword evidence="2" id="KW-1003">Cell membrane</keyword>
<evidence type="ECO:0000256" key="3">
    <source>
        <dbReference type="ARBA" id="ARBA00022692"/>
    </source>
</evidence>
<dbReference type="PANTHER" id="PTHR32322">
    <property type="entry name" value="INNER MEMBRANE TRANSPORTER"/>
    <property type="match status" value="1"/>
</dbReference>
<feature type="transmembrane region" description="Helical" evidence="7">
    <location>
        <begin position="94"/>
        <end position="114"/>
    </location>
</feature>
<keyword evidence="3 7" id="KW-0812">Transmembrane</keyword>
<feature type="transmembrane region" description="Helical" evidence="7">
    <location>
        <begin position="183"/>
        <end position="201"/>
    </location>
</feature>
<comment type="caution">
    <text evidence="9">The sequence shown here is derived from an EMBL/GenBank/DDBJ whole genome shotgun (WGS) entry which is preliminary data.</text>
</comment>
<name>A0A4Q1TL44_RHILE</name>
<protein>
    <submittedName>
        <fullName evidence="9">EamA family transporter</fullName>
    </submittedName>
</protein>
<keyword evidence="4 7" id="KW-1133">Transmembrane helix</keyword>
<gene>
    <name evidence="9" type="ORF">B5P46_27235</name>
</gene>
<keyword evidence="5 7" id="KW-0472">Membrane</keyword>
<dbReference type="InterPro" id="IPR050638">
    <property type="entry name" value="AA-Vitamin_Transporters"/>
</dbReference>
<evidence type="ECO:0000313" key="9">
    <source>
        <dbReference type="EMBL" id="RXT18605.1"/>
    </source>
</evidence>
<accession>A0A4Q1TL44</accession>
<dbReference type="PANTHER" id="PTHR32322:SF18">
    <property type="entry name" value="S-ADENOSYLMETHIONINE_S-ADENOSYLHOMOCYSTEINE TRANSPORTER"/>
    <property type="match status" value="1"/>
</dbReference>
<dbReference type="InterPro" id="IPR037185">
    <property type="entry name" value="EmrE-like"/>
</dbReference>
<dbReference type="RefSeq" id="WP_129421494.1">
    <property type="nucleotide sequence ID" value="NZ_MZMU01000019.1"/>
</dbReference>
<comment type="subcellular location">
    <subcellularLocation>
        <location evidence="1">Cell membrane</location>
        <topology evidence="1">Multi-pass membrane protein</topology>
    </subcellularLocation>
</comment>
<dbReference type="Proteomes" id="UP000290767">
    <property type="component" value="Unassembled WGS sequence"/>
</dbReference>
<feature type="region of interest" description="Disordered" evidence="6">
    <location>
        <begin position="293"/>
        <end position="314"/>
    </location>
</feature>
<evidence type="ECO:0000256" key="4">
    <source>
        <dbReference type="ARBA" id="ARBA00022989"/>
    </source>
</evidence>
<feature type="transmembrane region" description="Helical" evidence="7">
    <location>
        <begin position="68"/>
        <end position="88"/>
    </location>
</feature>
<dbReference type="GO" id="GO:0005886">
    <property type="term" value="C:plasma membrane"/>
    <property type="evidence" value="ECO:0007669"/>
    <property type="project" value="UniProtKB-SubCell"/>
</dbReference>
<dbReference type="Pfam" id="PF00892">
    <property type="entry name" value="EamA"/>
    <property type="match status" value="2"/>
</dbReference>
<feature type="transmembrane region" description="Helical" evidence="7">
    <location>
        <begin position="121"/>
        <end position="139"/>
    </location>
</feature>
<evidence type="ECO:0000256" key="2">
    <source>
        <dbReference type="ARBA" id="ARBA00022475"/>
    </source>
</evidence>
<dbReference type="InterPro" id="IPR000620">
    <property type="entry name" value="EamA_dom"/>
</dbReference>
<feature type="transmembrane region" description="Helical" evidence="7">
    <location>
        <begin position="38"/>
        <end position="56"/>
    </location>
</feature>
<evidence type="ECO:0000313" key="10">
    <source>
        <dbReference type="Proteomes" id="UP000290767"/>
    </source>
</evidence>
<feature type="transmembrane region" description="Helical" evidence="7">
    <location>
        <begin position="151"/>
        <end position="171"/>
    </location>
</feature>
<dbReference type="AlphaFoldDB" id="A0A4Q1TL44"/>
<feature type="transmembrane region" description="Helical" evidence="7">
    <location>
        <begin position="246"/>
        <end position="265"/>
    </location>
</feature>
<evidence type="ECO:0000256" key="7">
    <source>
        <dbReference type="SAM" id="Phobius"/>
    </source>
</evidence>
<organism evidence="9 10">
    <name type="scientific">Rhizobium leguminosarum</name>
    <dbReference type="NCBI Taxonomy" id="384"/>
    <lineage>
        <taxon>Bacteria</taxon>
        <taxon>Pseudomonadati</taxon>
        <taxon>Pseudomonadota</taxon>
        <taxon>Alphaproteobacteria</taxon>
        <taxon>Hyphomicrobiales</taxon>
        <taxon>Rhizobiaceae</taxon>
        <taxon>Rhizobium/Agrobacterium group</taxon>
        <taxon>Rhizobium</taxon>
    </lineage>
</organism>
<evidence type="ECO:0000256" key="1">
    <source>
        <dbReference type="ARBA" id="ARBA00004651"/>
    </source>
</evidence>
<dbReference type="SUPFAM" id="SSF103481">
    <property type="entry name" value="Multidrug resistance efflux transporter EmrE"/>
    <property type="match status" value="2"/>
</dbReference>
<reference evidence="9 10" key="1">
    <citation type="submission" date="2017-03" db="EMBL/GenBank/DDBJ databases">
        <authorList>
            <person name="Safronova V.I."/>
            <person name="Sazanova A.L."/>
            <person name="Chirak E.R."/>
        </authorList>
    </citation>
    <scope>NUCLEOTIDE SEQUENCE [LARGE SCALE GENOMIC DNA]</scope>
    <source>
        <strain evidence="9 10">Tri-43</strain>
    </source>
</reference>
<evidence type="ECO:0000259" key="8">
    <source>
        <dbReference type="Pfam" id="PF00892"/>
    </source>
</evidence>
<evidence type="ECO:0000256" key="6">
    <source>
        <dbReference type="SAM" id="MobiDB-lite"/>
    </source>
</evidence>
<feature type="transmembrane region" description="Helical" evidence="7">
    <location>
        <begin position="271"/>
        <end position="287"/>
    </location>
</feature>
<dbReference type="EMBL" id="MZMU01000019">
    <property type="protein sequence ID" value="RXT18605.1"/>
    <property type="molecule type" value="Genomic_DNA"/>
</dbReference>
<proteinExistence type="predicted"/>
<feature type="domain" description="EamA" evidence="8">
    <location>
        <begin position="153"/>
        <end position="286"/>
    </location>
</feature>
<feature type="domain" description="EamA" evidence="8">
    <location>
        <begin position="5"/>
        <end position="137"/>
    </location>
</feature>